<dbReference type="InterPro" id="IPR050482">
    <property type="entry name" value="Sensor_HK_TwoCompSys"/>
</dbReference>
<dbReference type="InterPro" id="IPR003018">
    <property type="entry name" value="GAF"/>
</dbReference>
<accession>A0A8I0KSA3</accession>
<evidence type="ECO:0000259" key="4">
    <source>
        <dbReference type="SMART" id="SM00065"/>
    </source>
</evidence>
<dbReference type="SUPFAM" id="SSF55781">
    <property type="entry name" value="GAF domain-like"/>
    <property type="match status" value="2"/>
</dbReference>
<dbReference type="Pfam" id="PF07730">
    <property type="entry name" value="HisKA_3"/>
    <property type="match status" value="1"/>
</dbReference>
<protein>
    <submittedName>
        <fullName evidence="5">GAF domain-containing protein</fullName>
    </submittedName>
</protein>
<dbReference type="GO" id="GO:0000155">
    <property type="term" value="F:phosphorelay sensor kinase activity"/>
    <property type="evidence" value="ECO:0007669"/>
    <property type="project" value="InterPro"/>
</dbReference>
<dbReference type="Gene3D" id="3.30.450.40">
    <property type="match status" value="2"/>
</dbReference>
<dbReference type="SMART" id="SM00065">
    <property type="entry name" value="GAF"/>
    <property type="match status" value="2"/>
</dbReference>
<dbReference type="Pfam" id="PF02518">
    <property type="entry name" value="HATPase_c"/>
    <property type="match status" value="1"/>
</dbReference>
<feature type="domain" description="GAF" evidence="4">
    <location>
        <begin position="187"/>
        <end position="330"/>
    </location>
</feature>
<organism evidence="5 6">
    <name type="scientific">Nanchangia anserum</name>
    <dbReference type="NCBI Taxonomy" id="2692125"/>
    <lineage>
        <taxon>Bacteria</taxon>
        <taxon>Bacillati</taxon>
        <taxon>Actinomycetota</taxon>
        <taxon>Actinomycetes</taxon>
        <taxon>Actinomycetales</taxon>
        <taxon>Actinomycetaceae</taxon>
        <taxon>Nanchangia</taxon>
    </lineage>
</organism>
<dbReference type="Pfam" id="PF01590">
    <property type="entry name" value="GAF"/>
    <property type="match status" value="1"/>
</dbReference>
<dbReference type="Pfam" id="PF13185">
    <property type="entry name" value="GAF_2"/>
    <property type="match status" value="1"/>
</dbReference>
<keyword evidence="3" id="KW-0902">Two-component regulatory system</keyword>
<evidence type="ECO:0000313" key="5">
    <source>
        <dbReference type="EMBL" id="MBD3690202.1"/>
    </source>
</evidence>
<dbReference type="RefSeq" id="WP_191072316.1">
    <property type="nucleotide sequence ID" value="NZ_CP060506.1"/>
</dbReference>
<evidence type="ECO:0000256" key="2">
    <source>
        <dbReference type="ARBA" id="ARBA00022777"/>
    </source>
</evidence>
<dbReference type="EMBL" id="JACRUO010000003">
    <property type="protein sequence ID" value="MBD3690202.1"/>
    <property type="molecule type" value="Genomic_DNA"/>
</dbReference>
<dbReference type="CDD" id="cd16917">
    <property type="entry name" value="HATPase_UhpB-NarQ-NarX-like"/>
    <property type="match status" value="1"/>
</dbReference>
<proteinExistence type="predicted"/>
<evidence type="ECO:0000256" key="1">
    <source>
        <dbReference type="ARBA" id="ARBA00022679"/>
    </source>
</evidence>
<dbReference type="InterPro" id="IPR003594">
    <property type="entry name" value="HATPase_dom"/>
</dbReference>
<keyword evidence="6" id="KW-1185">Reference proteome</keyword>
<dbReference type="PANTHER" id="PTHR24421:SF56">
    <property type="entry name" value="OXYGEN SENSOR HISTIDINE KINASE RESPONSE REGULATOR DOST"/>
    <property type="match status" value="1"/>
</dbReference>
<dbReference type="GO" id="GO:0016020">
    <property type="term" value="C:membrane"/>
    <property type="evidence" value="ECO:0007669"/>
    <property type="project" value="InterPro"/>
</dbReference>
<feature type="domain" description="GAF" evidence="4">
    <location>
        <begin position="22"/>
        <end position="166"/>
    </location>
</feature>
<dbReference type="Gene3D" id="1.20.5.1930">
    <property type="match status" value="1"/>
</dbReference>
<evidence type="ECO:0000256" key="3">
    <source>
        <dbReference type="ARBA" id="ARBA00023012"/>
    </source>
</evidence>
<gene>
    <name evidence="5" type="ORF">H8R10_08195</name>
</gene>
<sequence length="555" mass="59516">MTTSSHKRLPLGALLSLVGTLDLDGVLQSFVDVACDISDSPYGALSVLDNRGETAAFYYHGIDENLARRIGHPPVGRGIIGQIPVDDGIIIDDLSTSEQFTGFPEHHPPMTSFLGAPLRIHEQVFGRLYLCDKPGGYSDEDLDDLRFLGAIAAVAVENSQLYAQARDAERWTRVSQRVTTTLLEGAEEEDALALITEEIRQVADADTALMILPSVGETWACEFADGALSEGLVGTVFPPKGRAMTVLREGQGLLVDSMCRASTMRVRPLAQFGPALYAPLLARGKSSGVLLLLRLPGREEFSRESLSLAEAVASQAALALELASARHAEDVATLLDERTRIGEDLHDLAIQQLFATGMVLSRIRERIACGETLSPDYQVQALDQALASVDDSVKQIRSIVHNLRDPDPTVIFVERLRRETSLARNALGFAPSLVFSLDGQPLSDAEVDDVADIFDARLGADRADDVVAVVREALSNAARHAHASSVRVGIALVGSGPGGLIVVSVHDDGRGLDPAQTRRSGLDNLASRARRHGGYFATGSSPEGGVAIEWRVPLG</sequence>
<name>A0A8I0KSA3_9ACTO</name>
<keyword evidence="2" id="KW-0418">Kinase</keyword>
<dbReference type="PANTHER" id="PTHR24421">
    <property type="entry name" value="NITRATE/NITRITE SENSOR PROTEIN NARX-RELATED"/>
    <property type="match status" value="1"/>
</dbReference>
<dbReference type="AlphaFoldDB" id="A0A8I0KSA3"/>
<dbReference type="GO" id="GO:0046983">
    <property type="term" value="F:protein dimerization activity"/>
    <property type="evidence" value="ECO:0007669"/>
    <property type="project" value="InterPro"/>
</dbReference>
<dbReference type="InterPro" id="IPR029016">
    <property type="entry name" value="GAF-like_dom_sf"/>
</dbReference>
<dbReference type="SUPFAM" id="SSF55874">
    <property type="entry name" value="ATPase domain of HSP90 chaperone/DNA topoisomerase II/histidine kinase"/>
    <property type="match status" value="1"/>
</dbReference>
<comment type="caution">
    <text evidence="5">The sequence shown here is derived from an EMBL/GenBank/DDBJ whole genome shotgun (WGS) entry which is preliminary data.</text>
</comment>
<dbReference type="Proteomes" id="UP000627538">
    <property type="component" value="Unassembled WGS sequence"/>
</dbReference>
<dbReference type="InterPro" id="IPR036890">
    <property type="entry name" value="HATPase_C_sf"/>
</dbReference>
<dbReference type="Gene3D" id="3.30.565.10">
    <property type="entry name" value="Histidine kinase-like ATPase, C-terminal domain"/>
    <property type="match status" value="1"/>
</dbReference>
<dbReference type="InterPro" id="IPR011712">
    <property type="entry name" value="Sig_transdc_His_kin_sub3_dim/P"/>
</dbReference>
<evidence type="ECO:0000313" key="6">
    <source>
        <dbReference type="Proteomes" id="UP000627538"/>
    </source>
</evidence>
<reference evidence="5 6" key="1">
    <citation type="submission" date="2020-08" db="EMBL/GenBank/DDBJ databases">
        <title>Winkia gen. nov., sp. nov., isolated from faeces of the Anser albifrons in China.</title>
        <authorList>
            <person name="Liu Q."/>
        </authorList>
    </citation>
    <scope>NUCLEOTIDE SEQUENCE [LARGE SCALE GENOMIC DNA]</scope>
    <source>
        <strain evidence="5 6">C62</strain>
    </source>
</reference>
<keyword evidence="1" id="KW-0808">Transferase</keyword>